<name>A0A0A9BD36_ARUDO</name>
<proteinExistence type="predicted"/>
<accession>A0A0A9BD36</accession>
<dbReference type="AlphaFoldDB" id="A0A0A9BD36"/>
<evidence type="ECO:0000313" key="1">
    <source>
        <dbReference type="EMBL" id="JAD61899.1"/>
    </source>
</evidence>
<dbReference type="EMBL" id="GBRH01235996">
    <property type="protein sequence ID" value="JAD61899.1"/>
    <property type="molecule type" value="Transcribed_RNA"/>
</dbReference>
<reference evidence="1" key="1">
    <citation type="submission" date="2014-09" db="EMBL/GenBank/DDBJ databases">
        <authorList>
            <person name="Magalhaes I.L.F."/>
            <person name="Oliveira U."/>
            <person name="Santos F.R."/>
            <person name="Vidigal T.H.D.A."/>
            <person name="Brescovit A.D."/>
            <person name="Santos A.J."/>
        </authorList>
    </citation>
    <scope>NUCLEOTIDE SEQUENCE</scope>
    <source>
        <tissue evidence="1">Shoot tissue taken approximately 20 cm above the soil surface</tissue>
    </source>
</reference>
<protein>
    <submittedName>
        <fullName evidence="1">Uncharacterized protein</fullName>
    </submittedName>
</protein>
<sequence>MVNISLAYPNLLGTQRLCCCCCCCCCC</sequence>
<reference evidence="1" key="2">
    <citation type="journal article" date="2015" name="Data Brief">
        <title>Shoot transcriptome of the giant reed, Arundo donax.</title>
        <authorList>
            <person name="Barrero R.A."/>
            <person name="Guerrero F.D."/>
            <person name="Moolhuijzen P."/>
            <person name="Goolsby J.A."/>
            <person name="Tidwell J."/>
            <person name="Bellgard S.E."/>
            <person name="Bellgard M.I."/>
        </authorList>
    </citation>
    <scope>NUCLEOTIDE SEQUENCE</scope>
    <source>
        <tissue evidence="1">Shoot tissue taken approximately 20 cm above the soil surface</tissue>
    </source>
</reference>
<organism evidence="1">
    <name type="scientific">Arundo donax</name>
    <name type="common">Giant reed</name>
    <name type="synonym">Donax arundinaceus</name>
    <dbReference type="NCBI Taxonomy" id="35708"/>
    <lineage>
        <taxon>Eukaryota</taxon>
        <taxon>Viridiplantae</taxon>
        <taxon>Streptophyta</taxon>
        <taxon>Embryophyta</taxon>
        <taxon>Tracheophyta</taxon>
        <taxon>Spermatophyta</taxon>
        <taxon>Magnoliopsida</taxon>
        <taxon>Liliopsida</taxon>
        <taxon>Poales</taxon>
        <taxon>Poaceae</taxon>
        <taxon>PACMAD clade</taxon>
        <taxon>Arundinoideae</taxon>
        <taxon>Arundineae</taxon>
        <taxon>Arundo</taxon>
    </lineage>
</organism>